<evidence type="ECO:0000256" key="1">
    <source>
        <dbReference type="SAM" id="MobiDB-lite"/>
    </source>
</evidence>
<evidence type="ECO:0000313" key="3">
    <source>
        <dbReference type="Proteomes" id="UP000313359"/>
    </source>
</evidence>
<protein>
    <submittedName>
        <fullName evidence="2">Uncharacterized protein</fullName>
    </submittedName>
</protein>
<dbReference type="OrthoDB" id="2752849at2759"/>
<keyword evidence="3" id="KW-1185">Reference proteome</keyword>
<feature type="region of interest" description="Disordered" evidence="1">
    <location>
        <begin position="282"/>
        <end position="328"/>
    </location>
</feature>
<feature type="compositionally biased region" description="Polar residues" evidence="1">
    <location>
        <begin position="515"/>
        <end position="536"/>
    </location>
</feature>
<evidence type="ECO:0000313" key="2">
    <source>
        <dbReference type="EMBL" id="RPD62140.1"/>
    </source>
</evidence>
<name>A0A5C2SEH3_9APHY</name>
<reference evidence="2" key="1">
    <citation type="journal article" date="2018" name="Genome Biol. Evol.">
        <title>Genomics and development of Lentinus tigrinus, a white-rot wood-decaying mushroom with dimorphic fruiting bodies.</title>
        <authorList>
            <person name="Wu B."/>
            <person name="Xu Z."/>
            <person name="Knudson A."/>
            <person name="Carlson A."/>
            <person name="Chen N."/>
            <person name="Kovaka S."/>
            <person name="LaButti K."/>
            <person name="Lipzen A."/>
            <person name="Pennachio C."/>
            <person name="Riley R."/>
            <person name="Schakwitz W."/>
            <person name="Umezawa K."/>
            <person name="Ohm R.A."/>
            <person name="Grigoriev I.V."/>
            <person name="Nagy L.G."/>
            <person name="Gibbons J."/>
            <person name="Hibbett D."/>
        </authorList>
    </citation>
    <scope>NUCLEOTIDE SEQUENCE [LARGE SCALE GENOMIC DNA]</scope>
    <source>
        <strain evidence="2">ALCF2SS1-6</strain>
    </source>
</reference>
<dbReference type="Proteomes" id="UP000313359">
    <property type="component" value="Unassembled WGS sequence"/>
</dbReference>
<organism evidence="2 3">
    <name type="scientific">Lentinus tigrinus ALCF2SS1-6</name>
    <dbReference type="NCBI Taxonomy" id="1328759"/>
    <lineage>
        <taxon>Eukaryota</taxon>
        <taxon>Fungi</taxon>
        <taxon>Dikarya</taxon>
        <taxon>Basidiomycota</taxon>
        <taxon>Agaricomycotina</taxon>
        <taxon>Agaricomycetes</taxon>
        <taxon>Polyporales</taxon>
        <taxon>Polyporaceae</taxon>
        <taxon>Lentinus</taxon>
    </lineage>
</organism>
<feature type="region of interest" description="Disordered" evidence="1">
    <location>
        <begin position="374"/>
        <end position="396"/>
    </location>
</feature>
<feature type="compositionally biased region" description="Polar residues" evidence="1">
    <location>
        <begin position="291"/>
        <end position="308"/>
    </location>
</feature>
<dbReference type="AlphaFoldDB" id="A0A5C2SEH3"/>
<feature type="region of interest" description="Disordered" evidence="1">
    <location>
        <begin position="78"/>
        <end position="100"/>
    </location>
</feature>
<sequence length="609" mass="66063">MTSGRLTPLTSCADGLGILPSAESLDHRSVLSLALTGSTCTISSIADPDGTRGRSRAKTMRTKEIEKSPIPHRFHLVPSGRRRPYQPPSISPKPTTKWRCNERGEGADTESVYSAISPSLYEMDASPEPAQDRDELQRSVIEDLVSDALQSPVFESYRPSHIDLDCVPSPQASSFTLVNEQSSKSKRFSSMYKSAQETCEPDIVESGEQILHAPLLQLLEPSLSSADVYENDDMCDYAEHDDDDALCYHATDEECVLMDSPRIHDSLPDTRGEDLHEDAVPSFMSPEDARSSSSNRTLPDTSLSSYSVHSDRSDISVPRPPPSDSMRSMMNRRATEMSFGSTTNLPSPRDRRFALRRQAIYAEYGFQIAFPESDSESSLRQAPHSPSKPHKKGHAVGGRAASASAYVFSAGATGIPRSAWSTSTSGASLKSVADLADASPYPSPLPSIVGLNLAQANDKLERFSVQEDLLASSRIAFAKDSGSMTTSTPALSLKSRSLRSLAPNASGRAGGISPSLFSTVETPGSTSTSLPVSVSRPQEAKPWTPLRLIKRDSSDPLVLCVPVAPRGRAERSAIWQEDPGHHPIVEALLGEVRRAIEEWKGICAVVIYF</sequence>
<proteinExistence type="predicted"/>
<dbReference type="EMBL" id="ML122260">
    <property type="protein sequence ID" value="RPD62140.1"/>
    <property type="molecule type" value="Genomic_DNA"/>
</dbReference>
<accession>A0A5C2SEH3</accession>
<gene>
    <name evidence="2" type="ORF">L227DRAFT_609989</name>
</gene>
<feature type="region of interest" description="Disordered" evidence="1">
    <location>
        <begin position="512"/>
        <end position="536"/>
    </location>
</feature>